<proteinExistence type="predicted"/>
<sequence>MQARFLDYYNRELVYIREMGKEFSAQYPKIAGRLGMNGIDVADPYVERLLEGFSFLTARIHMKMDAEFPQFTQRLLEVVYPNYVAPTPAMTVVQFTPNFSEGRLVNGYVLPKGTGLRSRVPKGEQTSCEFVTGQSLTLYPLEVASAELTGIPPDLPLKRLNLNTAQRPVQSALRVKIQVRAGQTLDELDLDQLMFYLNGQDIHMYRLLELLMAHTVAVLCHDTQKPMRWLNRLNADSLRHEGFDSEQALLPADSRVFHGHRIIQEYFAFPARFLFFSLNNLKKGLKLPAALSGAKDGGAKGTVEKASVEKGKEENKTVQSFELTFLFDKLIPELEGNITRENLALHCVPAINLFRKTADRIAVQPNTHEYHLVVDRTRPMDYEVFSITRLLAYSDSVKHREQEFRSFYASLGHDQGDYGAYYSLRREPRVVSEVARLNGTRTAYGGSEVFMSLVDQHQAPYSENIRHLGAEVMCTNRDLPMLIPFGSSHDFAMKVSAPVAGIRILRGPSRPRPALAKDAQAWHLISHLGLNYLGLTDLDQEKGAQTLREMLRIYANIADPAIARQIDGVRHVHVEPVHHRLPVPGPIVFGRGARIHLEVDETAFSGASPYLFGAVIEQFFARHVSINMMSELVLSSLQRGEIARWKPRMGSRPSV</sequence>
<reference evidence="1" key="1">
    <citation type="journal article" date="2014" name="Int. J. Syst. Evol. Microbiol.">
        <title>Complete genome sequence of Corynebacterium casei LMG S-19264T (=DSM 44701T), isolated from a smear-ripened cheese.</title>
        <authorList>
            <consortium name="US DOE Joint Genome Institute (JGI-PGF)"/>
            <person name="Walter F."/>
            <person name="Albersmeier A."/>
            <person name="Kalinowski J."/>
            <person name="Ruckert C."/>
        </authorList>
    </citation>
    <scope>NUCLEOTIDE SEQUENCE</scope>
    <source>
        <strain evidence="1">KCTC 23732</strain>
    </source>
</reference>
<organism evidence="1 2">
    <name type="scientific">Advenella faeciporci</name>
    <dbReference type="NCBI Taxonomy" id="797535"/>
    <lineage>
        <taxon>Bacteria</taxon>
        <taxon>Pseudomonadati</taxon>
        <taxon>Pseudomonadota</taxon>
        <taxon>Betaproteobacteria</taxon>
        <taxon>Burkholderiales</taxon>
        <taxon>Alcaligenaceae</taxon>
    </lineage>
</organism>
<dbReference type="AlphaFoldDB" id="A0A918MXN2"/>
<dbReference type="InterPro" id="IPR010272">
    <property type="entry name" value="T6SS_TssF"/>
</dbReference>
<dbReference type="PANTHER" id="PTHR35370:SF1">
    <property type="entry name" value="TYPE VI SECRETION SYSTEM COMPONENT TSSF1"/>
    <property type="match status" value="1"/>
</dbReference>
<name>A0A918MXN2_9BURK</name>
<dbReference type="NCBIfam" id="TIGR03359">
    <property type="entry name" value="VI_chp_6"/>
    <property type="match status" value="1"/>
</dbReference>
<evidence type="ECO:0000313" key="2">
    <source>
        <dbReference type="Proteomes" id="UP000608345"/>
    </source>
</evidence>
<protein>
    <submittedName>
        <fullName evidence="1">Type VI secretion system protein ImpG</fullName>
    </submittedName>
</protein>
<dbReference type="Proteomes" id="UP000608345">
    <property type="component" value="Unassembled WGS sequence"/>
</dbReference>
<dbReference type="EMBL" id="BMYS01000005">
    <property type="protein sequence ID" value="GGW82972.1"/>
    <property type="molecule type" value="Genomic_DNA"/>
</dbReference>
<accession>A0A918MXN2</accession>
<evidence type="ECO:0000313" key="1">
    <source>
        <dbReference type="EMBL" id="GGW82972.1"/>
    </source>
</evidence>
<dbReference type="RefSeq" id="WP_189384466.1">
    <property type="nucleotide sequence ID" value="NZ_BAABFY010000055.1"/>
</dbReference>
<reference evidence="1" key="2">
    <citation type="submission" date="2020-09" db="EMBL/GenBank/DDBJ databases">
        <authorList>
            <person name="Sun Q."/>
            <person name="Kim S."/>
        </authorList>
    </citation>
    <scope>NUCLEOTIDE SEQUENCE</scope>
    <source>
        <strain evidence="1">KCTC 23732</strain>
    </source>
</reference>
<keyword evidence="2" id="KW-1185">Reference proteome</keyword>
<gene>
    <name evidence="1" type="ORF">GCM10011450_11170</name>
</gene>
<dbReference type="PANTHER" id="PTHR35370">
    <property type="entry name" value="CYTOPLASMIC PROTEIN-RELATED-RELATED"/>
    <property type="match status" value="1"/>
</dbReference>
<comment type="caution">
    <text evidence="1">The sequence shown here is derived from an EMBL/GenBank/DDBJ whole genome shotgun (WGS) entry which is preliminary data.</text>
</comment>
<dbReference type="PIRSF" id="PIRSF028304">
    <property type="entry name" value="UCP028304"/>
    <property type="match status" value="1"/>
</dbReference>
<dbReference type="Pfam" id="PF05947">
    <property type="entry name" value="T6SS_TssF"/>
    <property type="match status" value="1"/>
</dbReference>